<dbReference type="CDD" id="cd22765">
    <property type="entry name" value="AtOTU1-like"/>
    <property type="match status" value="1"/>
</dbReference>
<dbReference type="GO" id="GO:0043130">
    <property type="term" value="F:ubiquitin binding"/>
    <property type="evidence" value="ECO:0007669"/>
    <property type="project" value="TreeGrafter"/>
</dbReference>
<dbReference type="SUPFAM" id="SSF54001">
    <property type="entry name" value="Cysteine proteinases"/>
    <property type="match status" value="1"/>
</dbReference>
<reference evidence="9" key="2">
    <citation type="submission" date="2020-11" db="EMBL/GenBank/DDBJ databases">
        <authorList>
            <person name="Cecchin M."/>
            <person name="Marcolungo L."/>
            <person name="Rossato M."/>
            <person name="Girolomoni L."/>
            <person name="Cosentino E."/>
            <person name="Cuine S."/>
            <person name="Li-Beisson Y."/>
            <person name="Delledonne M."/>
            <person name="Ballottari M."/>
        </authorList>
    </citation>
    <scope>NUCLEOTIDE SEQUENCE</scope>
    <source>
        <strain evidence="9">211/11P</strain>
        <tissue evidence="9">Whole cell</tissue>
    </source>
</reference>
<proteinExistence type="predicted"/>
<evidence type="ECO:0000313" key="10">
    <source>
        <dbReference type="Proteomes" id="UP001055712"/>
    </source>
</evidence>
<dbReference type="PANTHER" id="PTHR12931">
    <property type="entry name" value="UBIQUITIN THIOLESTERASE PROTEIN OTUB"/>
    <property type="match status" value="1"/>
</dbReference>
<dbReference type="EC" id="3.4.19.12" evidence="2"/>
<comment type="caution">
    <text evidence="9">The sequence shown here is derived from an EMBL/GenBank/DDBJ whole genome shotgun (WGS) entry which is preliminary data.</text>
</comment>
<keyword evidence="10" id="KW-1185">Reference proteome</keyword>
<dbReference type="AlphaFoldDB" id="A0A9D4TLV5"/>
<feature type="compositionally biased region" description="Gly residues" evidence="7">
    <location>
        <begin position="283"/>
        <end position="293"/>
    </location>
</feature>
<feature type="compositionally biased region" description="Low complexity" evidence="7">
    <location>
        <begin position="32"/>
        <end position="46"/>
    </location>
</feature>
<dbReference type="Gene3D" id="3.30.200.60">
    <property type="entry name" value="Peptidase C65 Otubain, subdomain 1"/>
    <property type="match status" value="1"/>
</dbReference>
<evidence type="ECO:0000256" key="4">
    <source>
        <dbReference type="ARBA" id="ARBA00022786"/>
    </source>
</evidence>
<organism evidence="9 10">
    <name type="scientific">Chlorella vulgaris</name>
    <name type="common">Green alga</name>
    <dbReference type="NCBI Taxonomy" id="3077"/>
    <lineage>
        <taxon>Eukaryota</taxon>
        <taxon>Viridiplantae</taxon>
        <taxon>Chlorophyta</taxon>
        <taxon>core chlorophytes</taxon>
        <taxon>Trebouxiophyceae</taxon>
        <taxon>Chlorellales</taxon>
        <taxon>Chlorellaceae</taxon>
        <taxon>Chlorella clade</taxon>
        <taxon>Chlorella</taxon>
    </lineage>
</organism>
<keyword evidence="5" id="KW-0378">Hydrolase</keyword>
<evidence type="ECO:0000256" key="7">
    <source>
        <dbReference type="SAM" id="MobiDB-lite"/>
    </source>
</evidence>
<feature type="compositionally biased region" description="Low complexity" evidence="7">
    <location>
        <begin position="262"/>
        <end position="282"/>
    </location>
</feature>
<feature type="region of interest" description="Disordered" evidence="7">
    <location>
        <begin position="259"/>
        <end position="310"/>
    </location>
</feature>
<dbReference type="OrthoDB" id="18915at2759"/>
<evidence type="ECO:0000259" key="8">
    <source>
        <dbReference type="PROSITE" id="PS50802"/>
    </source>
</evidence>
<dbReference type="GO" id="GO:0005634">
    <property type="term" value="C:nucleus"/>
    <property type="evidence" value="ECO:0007669"/>
    <property type="project" value="TreeGrafter"/>
</dbReference>
<feature type="region of interest" description="Disordered" evidence="7">
    <location>
        <begin position="1"/>
        <end position="61"/>
    </location>
</feature>
<sequence length="591" mass="61319">MSGLAHAHSNQLQPDGQEGAADSAAAGPHLQAATDVSAAGNAANAAQRPSESEGGASVGGGLIPQPVVGEFVPPAAGDVAGFQGETSGLHTDGATVSYGFGETAAVGSPMADMQPGTASAHVGGAPTAAAASYHPKRKMSEMGEGGGDHLSPLAAAAAAAAAAAGGEEVQECSMQQHSGPGIAQGGTQLGQSAESEGQGWAGGLNRVPSDVAMVTGDAPFDLPANNSGGGLDFLAESAGMLPDDCDSNMARAIQASLEDARMQQMRQQEQQREQQQQQQQQAGGSGGGGGGTAAPGEAVQDSTAVVDPTRPSDADIIAFENQIREAEVKRVPLMGDREPLEALAVEYESGSAIYRQKIDKLKEQYCSIRRTRGDGNCFFRSFLFGYLEHLLLSGDVAERDRVLERLQGLKKVLVEVGGYDEIVLETPLDMVLQMLRGVASPLDPLTIEGLEVTVRDEDMGAYAVWLLRMVTSAEIKRRADFFAPFVMGLADLDVPSFCSKCVDPMGEEADHVHLVALTDALQVPVRVVYLDRSLAPGGGGAADAAGGGGGQGVHVDTHDFVPEGLPPPAQPRVHLLYRPGHYDLMYLTHPS</sequence>
<evidence type="ECO:0000256" key="5">
    <source>
        <dbReference type="ARBA" id="ARBA00022801"/>
    </source>
</evidence>
<dbReference type="Gene3D" id="1.20.1300.20">
    <property type="entry name" value="Peptidase C65 Otubain, subdomain 2"/>
    <property type="match status" value="1"/>
</dbReference>
<gene>
    <name evidence="9" type="ORF">D9Q98_007588</name>
</gene>
<feature type="region of interest" description="Disordered" evidence="7">
    <location>
        <begin position="171"/>
        <end position="204"/>
    </location>
</feature>
<feature type="domain" description="OTU" evidence="8">
    <location>
        <begin position="366"/>
        <end position="588"/>
    </location>
</feature>
<dbReference type="GO" id="GO:0006508">
    <property type="term" value="P:proteolysis"/>
    <property type="evidence" value="ECO:0007669"/>
    <property type="project" value="UniProtKB-KW"/>
</dbReference>
<dbReference type="GO" id="GO:0071108">
    <property type="term" value="P:protein K48-linked deubiquitination"/>
    <property type="evidence" value="ECO:0007669"/>
    <property type="project" value="TreeGrafter"/>
</dbReference>
<evidence type="ECO:0000256" key="2">
    <source>
        <dbReference type="ARBA" id="ARBA00012759"/>
    </source>
</evidence>
<accession>A0A9D4TLV5</accession>
<dbReference type="InterPro" id="IPR038765">
    <property type="entry name" value="Papain-like_cys_pep_sf"/>
</dbReference>
<protein>
    <recommendedName>
        <fullName evidence="2">ubiquitinyl hydrolase 1</fullName>
        <ecNumber evidence="2">3.4.19.12</ecNumber>
    </recommendedName>
</protein>
<name>A0A9D4TLV5_CHLVU</name>
<dbReference type="Pfam" id="PF10275">
    <property type="entry name" value="Peptidase_C65"/>
    <property type="match status" value="1"/>
</dbReference>
<reference evidence="9" key="1">
    <citation type="journal article" date="2019" name="Plant J.">
        <title>Chlorella vulgaris genome assembly and annotation reveals the molecular basis for metabolic acclimation to high light conditions.</title>
        <authorList>
            <person name="Cecchin M."/>
            <person name="Marcolungo L."/>
            <person name="Rossato M."/>
            <person name="Girolomoni L."/>
            <person name="Cosentino E."/>
            <person name="Cuine S."/>
            <person name="Li-Beisson Y."/>
            <person name="Delledonne M."/>
            <person name="Ballottari M."/>
        </authorList>
    </citation>
    <scope>NUCLEOTIDE SEQUENCE</scope>
    <source>
        <strain evidence="9">211/11P</strain>
    </source>
</reference>
<evidence type="ECO:0000256" key="1">
    <source>
        <dbReference type="ARBA" id="ARBA00000707"/>
    </source>
</evidence>
<dbReference type="PROSITE" id="PS50802">
    <property type="entry name" value="OTU"/>
    <property type="match status" value="1"/>
</dbReference>
<keyword evidence="3" id="KW-0645">Protease</keyword>
<dbReference type="PANTHER" id="PTHR12931:SF15">
    <property type="entry name" value="UBIQUITIN THIOESTERASE OTUBAIN-LIKE"/>
    <property type="match status" value="1"/>
</dbReference>
<keyword evidence="6" id="KW-0788">Thiol protease</keyword>
<dbReference type="Proteomes" id="UP001055712">
    <property type="component" value="Unassembled WGS sequence"/>
</dbReference>
<dbReference type="InterPro" id="IPR042467">
    <property type="entry name" value="Peptidase_C65_otubain_sub2"/>
</dbReference>
<dbReference type="GO" id="GO:0004843">
    <property type="term" value="F:cysteine-type deubiquitinase activity"/>
    <property type="evidence" value="ECO:0007669"/>
    <property type="project" value="UniProtKB-EC"/>
</dbReference>
<evidence type="ECO:0000256" key="3">
    <source>
        <dbReference type="ARBA" id="ARBA00022670"/>
    </source>
</evidence>
<comment type="catalytic activity">
    <reaction evidence="1">
        <text>Thiol-dependent hydrolysis of ester, thioester, amide, peptide and isopeptide bonds formed by the C-terminal Gly of ubiquitin (a 76-residue protein attached to proteins as an intracellular targeting signal).</text>
        <dbReference type="EC" id="3.4.19.12"/>
    </reaction>
</comment>
<keyword evidence="4" id="KW-0833">Ubl conjugation pathway</keyword>
<dbReference type="EMBL" id="SIDB01000009">
    <property type="protein sequence ID" value="KAI3428767.1"/>
    <property type="molecule type" value="Genomic_DNA"/>
</dbReference>
<dbReference type="InterPro" id="IPR019400">
    <property type="entry name" value="Peptidase_C65_otubain"/>
</dbReference>
<dbReference type="InterPro" id="IPR042468">
    <property type="entry name" value="Peptidase_C65_otubain_sub1"/>
</dbReference>
<evidence type="ECO:0000256" key="6">
    <source>
        <dbReference type="ARBA" id="ARBA00022807"/>
    </source>
</evidence>
<evidence type="ECO:0000313" key="9">
    <source>
        <dbReference type="EMBL" id="KAI3428767.1"/>
    </source>
</evidence>
<dbReference type="InterPro" id="IPR003323">
    <property type="entry name" value="OTU_dom"/>
</dbReference>